<dbReference type="InParanoid" id="F6HPE8"/>
<dbReference type="EMBL" id="FN596002">
    <property type="protein sequence ID" value="CCB56576.1"/>
    <property type="molecule type" value="Genomic_DNA"/>
</dbReference>
<protein>
    <submittedName>
        <fullName evidence="1">Uncharacterized protein</fullName>
    </submittedName>
</protein>
<accession>F6HPE8</accession>
<organism evidence="1 2">
    <name type="scientific">Vitis vinifera</name>
    <name type="common">Grape</name>
    <dbReference type="NCBI Taxonomy" id="29760"/>
    <lineage>
        <taxon>Eukaryota</taxon>
        <taxon>Viridiplantae</taxon>
        <taxon>Streptophyta</taxon>
        <taxon>Embryophyta</taxon>
        <taxon>Tracheophyta</taxon>
        <taxon>Spermatophyta</taxon>
        <taxon>Magnoliopsida</taxon>
        <taxon>eudicotyledons</taxon>
        <taxon>Gunneridae</taxon>
        <taxon>Pentapetalae</taxon>
        <taxon>rosids</taxon>
        <taxon>Vitales</taxon>
        <taxon>Vitaceae</taxon>
        <taxon>Viteae</taxon>
        <taxon>Vitis</taxon>
    </lineage>
</organism>
<evidence type="ECO:0000313" key="2">
    <source>
        <dbReference type="Proteomes" id="UP000009183"/>
    </source>
</evidence>
<dbReference type="Proteomes" id="UP000009183">
    <property type="component" value="Chromosome 1"/>
</dbReference>
<keyword evidence="2" id="KW-1185">Reference proteome</keyword>
<proteinExistence type="predicted"/>
<evidence type="ECO:0000313" key="1">
    <source>
        <dbReference type="EMBL" id="CCB56576.1"/>
    </source>
</evidence>
<reference evidence="2" key="1">
    <citation type="journal article" date="2007" name="Nature">
        <title>The grapevine genome sequence suggests ancestral hexaploidization in major angiosperm phyla.</title>
        <authorList>
            <consortium name="The French-Italian Public Consortium for Grapevine Genome Characterization."/>
            <person name="Jaillon O."/>
            <person name="Aury J.-M."/>
            <person name="Noel B."/>
            <person name="Policriti A."/>
            <person name="Clepet C."/>
            <person name="Casagrande A."/>
            <person name="Choisne N."/>
            <person name="Aubourg S."/>
            <person name="Vitulo N."/>
            <person name="Jubin C."/>
            <person name="Vezzi A."/>
            <person name="Legeai F."/>
            <person name="Hugueney P."/>
            <person name="Dasilva C."/>
            <person name="Horner D."/>
            <person name="Mica E."/>
            <person name="Jublot D."/>
            <person name="Poulain J."/>
            <person name="Bruyere C."/>
            <person name="Billault A."/>
            <person name="Segurens B."/>
            <person name="Gouyvenoux M."/>
            <person name="Ugarte E."/>
            <person name="Cattonaro F."/>
            <person name="Anthouard V."/>
            <person name="Vico V."/>
            <person name="Del Fabbro C."/>
            <person name="Alaux M."/>
            <person name="Di Gaspero G."/>
            <person name="Dumas V."/>
            <person name="Felice N."/>
            <person name="Paillard S."/>
            <person name="Juman I."/>
            <person name="Moroldo M."/>
            <person name="Scalabrin S."/>
            <person name="Canaguier A."/>
            <person name="Le Clainche I."/>
            <person name="Malacrida G."/>
            <person name="Durand E."/>
            <person name="Pesole G."/>
            <person name="Laucou V."/>
            <person name="Chatelet P."/>
            <person name="Merdinoglu D."/>
            <person name="Delledonne M."/>
            <person name="Pezzotti M."/>
            <person name="Lecharny A."/>
            <person name="Scarpelli C."/>
            <person name="Artiguenave F."/>
            <person name="Pe M.E."/>
            <person name="Valle G."/>
            <person name="Morgante M."/>
            <person name="Caboche M."/>
            <person name="Adam-Blondon A.-F."/>
            <person name="Weissenbach J."/>
            <person name="Quetier F."/>
            <person name="Wincker P."/>
        </authorList>
    </citation>
    <scope>NUCLEOTIDE SEQUENCE [LARGE SCALE GENOMIC DNA]</scope>
    <source>
        <strain evidence="2">cv. Pinot noir / PN40024</strain>
    </source>
</reference>
<gene>
    <name evidence="1" type="ordered locus">VIT_01s0026g01810</name>
</gene>
<sequence length="80" mass="9083">MDTDNWAMLTLCWGESYILALRGEVENHLGAEPKPFQYFQLKSHHSAVEIPEGALICSYSRLHHPSWRGFLKDGTADPDP</sequence>
<dbReference type="HOGENOM" id="CLU_2594656_0_0_1"/>
<dbReference type="PaxDb" id="29760-VIT_01s0026g01810.t01"/>
<name>F6HPE8_VITVI</name>
<dbReference type="AlphaFoldDB" id="F6HPE8"/>